<reference evidence="2 3" key="1">
    <citation type="submission" date="2023-08" db="EMBL/GenBank/DDBJ databases">
        <title>Black Yeasts Isolated from many extreme environments.</title>
        <authorList>
            <person name="Coleine C."/>
            <person name="Stajich J.E."/>
            <person name="Selbmann L."/>
        </authorList>
    </citation>
    <scope>NUCLEOTIDE SEQUENCE [LARGE SCALE GENOMIC DNA]</scope>
    <source>
        <strain evidence="2 3">CCFEE 5386</strain>
    </source>
</reference>
<protein>
    <submittedName>
        <fullName evidence="2">Uncharacterized protein</fullName>
    </submittedName>
</protein>
<comment type="caution">
    <text evidence="2">The sequence shown here is derived from an EMBL/GenBank/DDBJ whole genome shotgun (WGS) entry which is preliminary data.</text>
</comment>
<feature type="compositionally biased region" description="Low complexity" evidence="1">
    <location>
        <begin position="338"/>
        <end position="355"/>
    </location>
</feature>
<name>A0ABR0L1K1_9PEZI</name>
<feature type="region of interest" description="Disordered" evidence="1">
    <location>
        <begin position="1"/>
        <end position="157"/>
    </location>
</feature>
<keyword evidence="3" id="KW-1185">Reference proteome</keyword>
<evidence type="ECO:0000313" key="3">
    <source>
        <dbReference type="Proteomes" id="UP001308179"/>
    </source>
</evidence>
<feature type="compositionally biased region" description="Low complexity" evidence="1">
    <location>
        <begin position="49"/>
        <end position="60"/>
    </location>
</feature>
<feature type="region of interest" description="Disordered" evidence="1">
    <location>
        <begin position="256"/>
        <end position="355"/>
    </location>
</feature>
<evidence type="ECO:0000313" key="2">
    <source>
        <dbReference type="EMBL" id="KAK5142025.1"/>
    </source>
</evidence>
<accession>A0ABR0L1K1</accession>
<organism evidence="2 3">
    <name type="scientific">Rachicladosporium monterosium</name>
    <dbReference type="NCBI Taxonomy" id="1507873"/>
    <lineage>
        <taxon>Eukaryota</taxon>
        <taxon>Fungi</taxon>
        <taxon>Dikarya</taxon>
        <taxon>Ascomycota</taxon>
        <taxon>Pezizomycotina</taxon>
        <taxon>Dothideomycetes</taxon>
        <taxon>Dothideomycetidae</taxon>
        <taxon>Cladosporiales</taxon>
        <taxon>Cladosporiaceae</taxon>
        <taxon>Rachicladosporium</taxon>
    </lineage>
</organism>
<sequence>MALRSAIPEEMVPSPTTKTYIRPTWEPRDKRARLPKSVTNRGRPAPIRLLTPPEASSLASPPLPFKDTTGIQYQVPQAPEIVDHAAPTTWPRRGAPLGPPPKRAPPSIRLASPSLRSQCSTSRRSEVSFGILDYYTREPSPLPSPDLPPPPPPPKMDPAMKQFDFQLASSPSGTQGVALTSVCRPQDQDATQAGAQLDSAPLVDVPLSTQTTSQAPHKRTYSLFPAAKESPTPATTCVPLPPSPVMISPTSTVSSITMHQAPDPSYRPRKVSLSNSMRSRKDSFTSFRSNRRIPLRILSSNSSTPSGTGRLDSRAASISTSSPPDRLLGHNSRWSDESTITSPTAAAFTPTGGARRTSFGSLLQELSRDGGAAGRASESGPNQQYSACFFEDDEDETAPLRKKFGWTRRSTSLTVKEIPLQRKHRGSNARGQFDDRPGLGYRLRSLMFVTKFAQQTWKNIAKAHSPPVDVG</sequence>
<dbReference type="EMBL" id="JAVRRR010000490">
    <property type="protein sequence ID" value="KAK5142025.1"/>
    <property type="molecule type" value="Genomic_DNA"/>
</dbReference>
<gene>
    <name evidence="2" type="ORF">LTR32_005550</name>
</gene>
<dbReference type="Proteomes" id="UP001308179">
    <property type="component" value="Unassembled WGS sequence"/>
</dbReference>
<feature type="compositionally biased region" description="Polar residues" evidence="1">
    <location>
        <begin position="298"/>
        <end position="307"/>
    </location>
</feature>
<proteinExistence type="predicted"/>
<feature type="compositionally biased region" description="Pro residues" evidence="1">
    <location>
        <begin position="140"/>
        <end position="156"/>
    </location>
</feature>
<evidence type="ECO:0000256" key="1">
    <source>
        <dbReference type="SAM" id="MobiDB-lite"/>
    </source>
</evidence>